<feature type="region of interest" description="Disordered" evidence="1">
    <location>
        <begin position="164"/>
        <end position="199"/>
    </location>
</feature>
<feature type="transmembrane region" description="Helical" evidence="2">
    <location>
        <begin position="12"/>
        <end position="33"/>
    </location>
</feature>
<keyword evidence="2" id="KW-0812">Transmembrane</keyword>
<keyword evidence="4" id="KW-1185">Reference proteome</keyword>
<dbReference type="Gene3D" id="2.60.40.10">
    <property type="entry name" value="Immunoglobulins"/>
    <property type="match status" value="1"/>
</dbReference>
<evidence type="ECO:0000256" key="1">
    <source>
        <dbReference type="SAM" id="MobiDB-lite"/>
    </source>
</evidence>
<dbReference type="SUPFAM" id="SSF51126">
    <property type="entry name" value="Pectin lyase-like"/>
    <property type="match status" value="1"/>
</dbReference>
<dbReference type="RefSeq" id="WP_166280255.1">
    <property type="nucleotide sequence ID" value="NZ_JAANNP010000002.1"/>
</dbReference>
<evidence type="ECO:0000313" key="3">
    <source>
        <dbReference type="EMBL" id="NHC13610.1"/>
    </source>
</evidence>
<proteinExistence type="predicted"/>
<accession>A0ABX0GVE3</accession>
<protein>
    <recommendedName>
        <fullName evidence="5">Parallel beta helix pectate lyase-like protein</fullName>
    </recommendedName>
</protein>
<dbReference type="InterPro" id="IPR012334">
    <property type="entry name" value="Pectin_lyas_fold"/>
</dbReference>
<reference evidence="3 4" key="1">
    <citation type="submission" date="2020-03" db="EMBL/GenBank/DDBJ databases">
        <title>Two novel Motilibacter sp.</title>
        <authorList>
            <person name="Liu S."/>
        </authorList>
    </citation>
    <scope>NUCLEOTIDE SEQUENCE [LARGE SCALE GENOMIC DNA]</scope>
    <source>
        <strain evidence="3 4">E257</strain>
    </source>
</reference>
<feature type="region of interest" description="Disordered" evidence="1">
    <location>
        <begin position="37"/>
        <end position="89"/>
    </location>
</feature>
<name>A0ABX0GVE3_9ACTN</name>
<dbReference type="Proteomes" id="UP000800981">
    <property type="component" value="Unassembled WGS sequence"/>
</dbReference>
<organism evidence="3 4">
    <name type="scientific">Motilibacter deserti</name>
    <dbReference type="NCBI Taxonomy" id="2714956"/>
    <lineage>
        <taxon>Bacteria</taxon>
        <taxon>Bacillati</taxon>
        <taxon>Actinomycetota</taxon>
        <taxon>Actinomycetes</taxon>
        <taxon>Motilibacterales</taxon>
        <taxon>Motilibacteraceae</taxon>
        <taxon>Motilibacter</taxon>
    </lineage>
</organism>
<dbReference type="InterPro" id="IPR006626">
    <property type="entry name" value="PbH1"/>
</dbReference>
<comment type="caution">
    <text evidence="3">The sequence shown here is derived from an EMBL/GenBank/DDBJ whole genome shotgun (WGS) entry which is preliminary data.</text>
</comment>
<dbReference type="InterPro" id="IPR013783">
    <property type="entry name" value="Ig-like_fold"/>
</dbReference>
<sequence length="499" mass="50657">MASPGFLDRRTAVAAVAGAVVAALVIALAVLLWPGGDDDETAAPPPASSPAQVPTEAPPSEEPSEESTPETSEPPTTPDAGGGTYELRADGSELDGATVAAPLTVTVLDEAVESVTWTLDGSYLEKDSSPPYELTLDPDPGEHELRARVESGGNRSRREVTFTVSADGTSSTAPGTGSSAPAAAPSAQASVPAAPKAKRVVDVSTADELRAALSSVRPGDRIELADGTYVGDPQFEAPAAGTKAAPITLHGSRKAVLTTGSTDNGGYGLHVTGDYWRLDGFTVRTAKKGIVLDGSVGSVLVGLDVGRIGQEAVHFRSGSANGVIANSDVHDTGLKSPQFGEGVYVGSAKSNWGDYGTDGGPDRSDAVLVQGNRIWNTPAEGVDIKEGTRGGRVVGNRFEQAGTSGENSADSWIDIKGSDWLVEGNTGTGTLLDAIQTHVINGAPGSGENNTFRGNRVLGGVKGYVVAVSPEPGAHGNVVACDNEAGPGGAGVSNIECQG</sequence>
<keyword evidence="2" id="KW-0472">Membrane</keyword>
<feature type="region of interest" description="Disordered" evidence="1">
    <location>
        <begin position="122"/>
        <end position="141"/>
    </location>
</feature>
<keyword evidence="2" id="KW-1133">Transmembrane helix</keyword>
<feature type="compositionally biased region" description="Low complexity" evidence="1">
    <location>
        <begin position="165"/>
        <end position="195"/>
    </location>
</feature>
<evidence type="ECO:0000256" key="2">
    <source>
        <dbReference type="SAM" id="Phobius"/>
    </source>
</evidence>
<dbReference type="Gene3D" id="2.160.20.10">
    <property type="entry name" value="Single-stranded right-handed beta-helix, Pectin lyase-like"/>
    <property type="match status" value="1"/>
</dbReference>
<dbReference type="EMBL" id="JAANNP010000002">
    <property type="protein sequence ID" value="NHC13610.1"/>
    <property type="molecule type" value="Genomic_DNA"/>
</dbReference>
<dbReference type="InterPro" id="IPR011050">
    <property type="entry name" value="Pectin_lyase_fold/virulence"/>
</dbReference>
<dbReference type="SMART" id="SM00710">
    <property type="entry name" value="PbH1"/>
    <property type="match status" value="5"/>
</dbReference>
<evidence type="ECO:0000313" key="4">
    <source>
        <dbReference type="Proteomes" id="UP000800981"/>
    </source>
</evidence>
<evidence type="ECO:0008006" key="5">
    <source>
        <dbReference type="Google" id="ProtNLM"/>
    </source>
</evidence>
<dbReference type="Pfam" id="PF17957">
    <property type="entry name" value="Big_7"/>
    <property type="match status" value="1"/>
</dbReference>
<gene>
    <name evidence="3" type="ORF">G9H71_07420</name>
</gene>